<dbReference type="Proteomes" id="UP000265515">
    <property type="component" value="Unassembled WGS sequence"/>
</dbReference>
<sequence>MAHGRHVRPGGRGGGRRYEQVEEKETVLYMEGEAGFVVPRSRRARVGAEGKKEQKKKKKIVIKKKGGGARHAVWRESPILREGKAVWHDLHHGSARPFCFRYVRSISQSLVGRQRCSICHCSEAIFAGLDFVVENHRIERIASIPIFRARFMRIQTRRTNTGQGSDCAQKGSRGHGTTSLASAATASRKAMSGDDYQQRDDHHGPQHREERFVSIQFSCILNLPGGGEGVSNGETVRMGGRELGFDEVDERKLLMAVDGWG</sequence>
<organism evidence="2 3">
    <name type="scientific">Chara braunii</name>
    <name type="common">Braun's stonewort</name>
    <dbReference type="NCBI Taxonomy" id="69332"/>
    <lineage>
        <taxon>Eukaryota</taxon>
        <taxon>Viridiplantae</taxon>
        <taxon>Streptophyta</taxon>
        <taxon>Charophyceae</taxon>
        <taxon>Charales</taxon>
        <taxon>Characeae</taxon>
        <taxon>Chara</taxon>
    </lineage>
</organism>
<protein>
    <submittedName>
        <fullName evidence="2">Uncharacterized protein</fullName>
    </submittedName>
</protein>
<comment type="caution">
    <text evidence="2">The sequence shown here is derived from an EMBL/GenBank/DDBJ whole genome shotgun (WGS) entry which is preliminary data.</text>
</comment>
<gene>
    <name evidence="2" type="ORF">CBR_g38533</name>
</gene>
<feature type="region of interest" description="Disordered" evidence="1">
    <location>
        <begin position="158"/>
        <end position="207"/>
    </location>
</feature>
<keyword evidence="3" id="KW-1185">Reference proteome</keyword>
<proteinExistence type="predicted"/>
<dbReference type="EMBL" id="BFEA01000004">
    <property type="protein sequence ID" value="GBG59508.1"/>
    <property type="molecule type" value="Genomic_DNA"/>
</dbReference>
<feature type="compositionally biased region" description="Basic and acidic residues" evidence="1">
    <location>
        <begin position="196"/>
        <end position="207"/>
    </location>
</feature>
<accession>A0A388JP14</accession>
<dbReference type="Gramene" id="GBG59508">
    <property type="protein sequence ID" value="GBG59508"/>
    <property type="gene ID" value="CBR_g38533"/>
</dbReference>
<name>A0A388JP14_CHABU</name>
<reference evidence="2 3" key="1">
    <citation type="journal article" date="2018" name="Cell">
        <title>The Chara Genome: Secondary Complexity and Implications for Plant Terrestrialization.</title>
        <authorList>
            <person name="Nishiyama T."/>
            <person name="Sakayama H."/>
            <person name="Vries J.D."/>
            <person name="Buschmann H."/>
            <person name="Saint-Marcoux D."/>
            <person name="Ullrich K.K."/>
            <person name="Haas F.B."/>
            <person name="Vanderstraeten L."/>
            <person name="Becker D."/>
            <person name="Lang D."/>
            <person name="Vosolsobe S."/>
            <person name="Rombauts S."/>
            <person name="Wilhelmsson P.K.I."/>
            <person name="Janitza P."/>
            <person name="Kern R."/>
            <person name="Heyl A."/>
            <person name="Rumpler F."/>
            <person name="Villalobos L.I.A.C."/>
            <person name="Clay J.M."/>
            <person name="Skokan R."/>
            <person name="Toyoda A."/>
            <person name="Suzuki Y."/>
            <person name="Kagoshima H."/>
            <person name="Schijlen E."/>
            <person name="Tajeshwar N."/>
            <person name="Catarino B."/>
            <person name="Hetherington A.J."/>
            <person name="Saltykova A."/>
            <person name="Bonnot C."/>
            <person name="Breuninger H."/>
            <person name="Symeonidi A."/>
            <person name="Radhakrishnan G.V."/>
            <person name="Van Nieuwerburgh F."/>
            <person name="Deforce D."/>
            <person name="Chang C."/>
            <person name="Karol K.G."/>
            <person name="Hedrich R."/>
            <person name="Ulvskov P."/>
            <person name="Glockner G."/>
            <person name="Delwiche C.F."/>
            <person name="Petrasek J."/>
            <person name="Van de Peer Y."/>
            <person name="Friml J."/>
            <person name="Beilby M."/>
            <person name="Dolan L."/>
            <person name="Kohara Y."/>
            <person name="Sugano S."/>
            <person name="Fujiyama A."/>
            <person name="Delaux P.-M."/>
            <person name="Quint M."/>
            <person name="TheiBen G."/>
            <person name="Hagemann M."/>
            <person name="Harholt J."/>
            <person name="Dunand C."/>
            <person name="Zachgo S."/>
            <person name="Langdale J."/>
            <person name="Maumus F."/>
            <person name="Straeten D.V.D."/>
            <person name="Gould S.B."/>
            <person name="Rensing S.A."/>
        </authorList>
    </citation>
    <scope>NUCLEOTIDE SEQUENCE [LARGE SCALE GENOMIC DNA]</scope>
    <source>
        <strain evidence="2 3">S276</strain>
    </source>
</reference>
<evidence type="ECO:0000313" key="3">
    <source>
        <dbReference type="Proteomes" id="UP000265515"/>
    </source>
</evidence>
<feature type="compositionally biased region" description="Low complexity" evidence="1">
    <location>
        <begin position="177"/>
        <end position="187"/>
    </location>
</feature>
<dbReference type="AlphaFoldDB" id="A0A388JP14"/>
<evidence type="ECO:0000256" key="1">
    <source>
        <dbReference type="SAM" id="MobiDB-lite"/>
    </source>
</evidence>
<evidence type="ECO:0000313" key="2">
    <source>
        <dbReference type="EMBL" id="GBG59508.1"/>
    </source>
</evidence>